<accession>A0A0K1QV85</accession>
<organism evidence="2 3">
    <name type="scientific">Pseudomonas fluorescens NCIMB 11764</name>
    <dbReference type="NCBI Taxonomy" id="1221522"/>
    <lineage>
        <taxon>Bacteria</taxon>
        <taxon>Pseudomonadati</taxon>
        <taxon>Pseudomonadota</taxon>
        <taxon>Gammaproteobacteria</taxon>
        <taxon>Pseudomonadales</taxon>
        <taxon>Pseudomonadaceae</taxon>
        <taxon>Pseudomonas</taxon>
    </lineage>
</organism>
<name>A0A0K1QV85_PSEFL</name>
<evidence type="ECO:0008006" key="4">
    <source>
        <dbReference type="Google" id="ProtNLM"/>
    </source>
</evidence>
<sequence>MNHNLRSRTWFRLAAIYFALGVMLGVAMGASGDHSLFAVHAHVNLLGWVSMALFGIIGSAHPSITEGRLAAAQFWTYNVGVPVMLGALTLRLKGFASVEPLIAGASVLIGCSVLLFVWLVFSRIGVTAEHLNSATRESRLS</sequence>
<dbReference type="OrthoDB" id="9808748at2"/>
<dbReference type="Proteomes" id="UP000017175">
    <property type="component" value="Chromosome"/>
</dbReference>
<feature type="transmembrane region" description="Helical" evidence="1">
    <location>
        <begin position="39"/>
        <end position="57"/>
    </location>
</feature>
<dbReference type="EMBL" id="CP010945">
    <property type="protein sequence ID" value="AKV09562.1"/>
    <property type="molecule type" value="Genomic_DNA"/>
</dbReference>
<protein>
    <recommendedName>
        <fullName evidence="4">Cytochrome-c oxidase</fullName>
    </recommendedName>
</protein>
<feature type="transmembrane region" description="Helical" evidence="1">
    <location>
        <begin position="69"/>
        <end position="89"/>
    </location>
</feature>
<reference evidence="2 3" key="1">
    <citation type="journal article" date="2012" name="J. Bacteriol.">
        <title>Draft genome sequence of the cyanide-utilizing bacterium Pseudomonas fluorescens strain NCIMB 11764.</title>
        <authorList>
            <person name="Vilo C.A."/>
            <person name="Benedik M.J."/>
            <person name="Kunz D.A."/>
            <person name="Dong Q."/>
        </authorList>
    </citation>
    <scope>NUCLEOTIDE SEQUENCE [LARGE SCALE GENOMIC DNA]</scope>
    <source>
        <strain evidence="2 3">NCIMB 11764</strain>
    </source>
</reference>
<keyword evidence="1" id="KW-0812">Transmembrane</keyword>
<dbReference type="InterPro" id="IPR021299">
    <property type="entry name" value="DUF2871"/>
</dbReference>
<dbReference type="Gene3D" id="1.20.210.10">
    <property type="entry name" value="Cytochrome c oxidase-like, subunit I domain"/>
    <property type="match status" value="1"/>
</dbReference>
<feature type="transmembrane region" description="Helical" evidence="1">
    <location>
        <begin position="101"/>
        <end position="121"/>
    </location>
</feature>
<evidence type="ECO:0000313" key="3">
    <source>
        <dbReference type="Proteomes" id="UP000017175"/>
    </source>
</evidence>
<gene>
    <name evidence="2" type="ORF">B723_25480</name>
</gene>
<dbReference type="SUPFAM" id="SSF81442">
    <property type="entry name" value="Cytochrome c oxidase subunit I-like"/>
    <property type="match status" value="1"/>
</dbReference>
<evidence type="ECO:0000313" key="2">
    <source>
        <dbReference type="EMBL" id="AKV09562.1"/>
    </source>
</evidence>
<proteinExistence type="predicted"/>
<dbReference type="InterPro" id="IPR036927">
    <property type="entry name" value="Cyt_c_oxase-like_su1_sf"/>
</dbReference>
<dbReference type="AlphaFoldDB" id="A0A0K1QV85"/>
<keyword evidence="1" id="KW-0472">Membrane</keyword>
<dbReference type="eggNOG" id="COG3278">
    <property type="taxonomic scope" value="Bacteria"/>
</dbReference>
<evidence type="ECO:0000256" key="1">
    <source>
        <dbReference type="SAM" id="Phobius"/>
    </source>
</evidence>
<keyword evidence="1" id="KW-1133">Transmembrane helix</keyword>
<dbReference type="Pfam" id="PF11070">
    <property type="entry name" value="DUF2871"/>
    <property type="match status" value="1"/>
</dbReference>
<dbReference type="RefSeq" id="WP_017338291.1">
    <property type="nucleotide sequence ID" value="NZ_CP010945.1"/>
</dbReference>